<organism evidence="4 5">
    <name type="scientific">Effrenium voratum</name>
    <dbReference type="NCBI Taxonomy" id="2562239"/>
    <lineage>
        <taxon>Eukaryota</taxon>
        <taxon>Sar</taxon>
        <taxon>Alveolata</taxon>
        <taxon>Dinophyceae</taxon>
        <taxon>Suessiales</taxon>
        <taxon>Symbiodiniaceae</taxon>
        <taxon>Effrenium</taxon>
    </lineage>
</organism>
<dbReference type="EMBL" id="CAUJNA010001112">
    <property type="protein sequence ID" value="CAJ1384303.1"/>
    <property type="molecule type" value="Genomic_DNA"/>
</dbReference>
<keyword evidence="1" id="KW-0106">Calcium</keyword>
<reference evidence="4" key="1">
    <citation type="submission" date="2023-08" db="EMBL/GenBank/DDBJ databases">
        <authorList>
            <person name="Chen Y."/>
            <person name="Shah S."/>
            <person name="Dougan E. K."/>
            <person name="Thang M."/>
            <person name="Chan C."/>
        </authorList>
    </citation>
    <scope>NUCLEOTIDE SEQUENCE</scope>
</reference>
<dbReference type="InterPro" id="IPR011992">
    <property type="entry name" value="EF-hand-dom_pair"/>
</dbReference>
<evidence type="ECO:0000313" key="4">
    <source>
        <dbReference type="EMBL" id="CAJ1384303.1"/>
    </source>
</evidence>
<dbReference type="Pfam" id="PF13499">
    <property type="entry name" value="EF-hand_7"/>
    <property type="match status" value="1"/>
</dbReference>
<evidence type="ECO:0000313" key="5">
    <source>
        <dbReference type="Proteomes" id="UP001178507"/>
    </source>
</evidence>
<feature type="coiled-coil region" evidence="2">
    <location>
        <begin position="84"/>
        <end position="121"/>
    </location>
</feature>
<dbReference type="AlphaFoldDB" id="A0AA36MZH6"/>
<dbReference type="InterPro" id="IPR002048">
    <property type="entry name" value="EF_hand_dom"/>
</dbReference>
<evidence type="ECO:0000256" key="2">
    <source>
        <dbReference type="SAM" id="Coils"/>
    </source>
</evidence>
<gene>
    <name evidence="4" type="ORF">EVOR1521_LOCUS11198</name>
</gene>
<keyword evidence="2" id="KW-0175">Coiled coil</keyword>
<dbReference type="Proteomes" id="UP001178507">
    <property type="component" value="Unassembled WGS sequence"/>
</dbReference>
<proteinExistence type="predicted"/>
<feature type="coiled-coil region" evidence="2">
    <location>
        <begin position="1"/>
        <end position="30"/>
    </location>
</feature>
<dbReference type="Gene3D" id="1.10.238.10">
    <property type="entry name" value="EF-hand"/>
    <property type="match status" value="1"/>
</dbReference>
<accession>A0AA36MZH6</accession>
<feature type="domain" description="EF-hand" evidence="3">
    <location>
        <begin position="20"/>
        <end position="55"/>
    </location>
</feature>
<evidence type="ECO:0000259" key="3">
    <source>
        <dbReference type="PROSITE" id="PS50222"/>
    </source>
</evidence>
<dbReference type="PROSITE" id="PS00018">
    <property type="entry name" value="EF_HAND_1"/>
    <property type="match status" value="2"/>
</dbReference>
<keyword evidence="5" id="KW-1185">Reference proteome</keyword>
<evidence type="ECO:0000256" key="1">
    <source>
        <dbReference type="ARBA" id="ARBA00022837"/>
    </source>
</evidence>
<protein>
    <recommendedName>
        <fullName evidence="3">EF-hand domain-containing protein</fullName>
    </recommendedName>
</protein>
<dbReference type="SUPFAM" id="SSF47473">
    <property type="entry name" value="EF-hand"/>
    <property type="match status" value="1"/>
</dbReference>
<dbReference type="CDD" id="cd00051">
    <property type="entry name" value="EFh"/>
    <property type="match status" value="1"/>
</dbReference>
<name>A0AA36MZH6_9DINO</name>
<dbReference type="InterPro" id="IPR018247">
    <property type="entry name" value="EF_Hand_1_Ca_BS"/>
</dbReference>
<dbReference type="GO" id="GO:0005509">
    <property type="term" value="F:calcium ion binding"/>
    <property type="evidence" value="ECO:0007669"/>
    <property type="project" value="InterPro"/>
</dbReference>
<comment type="caution">
    <text evidence="4">The sequence shown here is derived from an EMBL/GenBank/DDBJ whole genome shotgun (WGS) entry which is preliminary data.</text>
</comment>
<dbReference type="PROSITE" id="PS50222">
    <property type="entry name" value="EF_HAND_2"/>
    <property type="match status" value="1"/>
</dbReference>
<sequence>MKAAKLRAEVAELEKEQEEARRKERQALFQILDTDSDGDLNPKELQKGVKDVMGVEVDDETAERLVKALDVNGDGRLQPEELDFEAVQRLLKEFRKEMQSIEEAEKTQAYLNKEEEMLRKEWDQFLTNRPPRNEDKGLLTRLGSLAAYLLPLTDALRFGVSEGGDALHVSRHLAVIGVKAIIPHPMSWKHCGMVTSAEATVVHLLPQSGAEMSVNYSKA</sequence>